<gene>
    <name evidence="1" type="ORF">CDL15_Pgr003901</name>
</gene>
<sequence length="68" mass="7431">MPTSCNHPKPPVQANLSQLPVVPSLDNFCAIESSDAQATSPTLSSHPEASVFIIYYVAWLEVVEFKVE</sequence>
<comment type="caution">
    <text evidence="1">The sequence shown here is derived from an EMBL/GenBank/DDBJ whole genome shotgun (WGS) entry which is preliminary data.</text>
</comment>
<reference evidence="2" key="1">
    <citation type="journal article" date="2017" name="Plant J.">
        <title>The pomegranate (Punica granatum L.) genome and the genomics of punicalagin biosynthesis.</title>
        <authorList>
            <person name="Qin G."/>
            <person name="Xu C."/>
            <person name="Ming R."/>
            <person name="Tang H."/>
            <person name="Guyot R."/>
            <person name="Kramer E.M."/>
            <person name="Hu Y."/>
            <person name="Yi X."/>
            <person name="Qi Y."/>
            <person name="Xu X."/>
            <person name="Gao Z."/>
            <person name="Pan H."/>
            <person name="Jian J."/>
            <person name="Tian Y."/>
            <person name="Yue Z."/>
            <person name="Xu Y."/>
        </authorList>
    </citation>
    <scope>NUCLEOTIDE SEQUENCE [LARGE SCALE GENOMIC DNA]</scope>
    <source>
        <strain evidence="2">cv. Dabenzi</strain>
    </source>
</reference>
<accession>A0A218WQW1</accession>
<dbReference type="AlphaFoldDB" id="A0A218WQW1"/>
<dbReference type="Proteomes" id="UP000197138">
    <property type="component" value="Unassembled WGS sequence"/>
</dbReference>
<evidence type="ECO:0000313" key="2">
    <source>
        <dbReference type="Proteomes" id="UP000197138"/>
    </source>
</evidence>
<proteinExistence type="predicted"/>
<evidence type="ECO:0000313" key="1">
    <source>
        <dbReference type="EMBL" id="OWM75195.1"/>
    </source>
</evidence>
<name>A0A218WQW1_PUNGR</name>
<organism evidence="1 2">
    <name type="scientific">Punica granatum</name>
    <name type="common">Pomegranate</name>
    <dbReference type="NCBI Taxonomy" id="22663"/>
    <lineage>
        <taxon>Eukaryota</taxon>
        <taxon>Viridiplantae</taxon>
        <taxon>Streptophyta</taxon>
        <taxon>Embryophyta</taxon>
        <taxon>Tracheophyta</taxon>
        <taxon>Spermatophyta</taxon>
        <taxon>Magnoliopsida</taxon>
        <taxon>eudicotyledons</taxon>
        <taxon>Gunneridae</taxon>
        <taxon>Pentapetalae</taxon>
        <taxon>rosids</taxon>
        <taxon>malvids</taxon>
        <taxon>Myrtales</taxon>
        <taxon>Lythraceae</taxon>
        <taxon>Punica</taxon>
    </lineage>
</organism>
<protein>
    <submittedName>
        <fullName evidence="1">Uncharacterized protein</fullName>
    </submittedName>
</protein>
<dbReference type="EMBL" id="MTKT01003390">
    <property type="protein sequence ID" value="OWM75195.1"/>
    <property type="molecule type" value="Genomic_DNA"/>
</dbReference>